<evidence type="ECO:0000313" key="4">
    <source>
        <dbReference type="EMBL" id="CAL4209041.1"/>
    </source>
</evidence>
<evidence type="ECO:0000256" key="1">
    <source>
        <dbReference type="PROSITE-ProRule" id="PRU01005"/>
    </source>
</evidence>
<feature type="domain" description="ShKT" evidence="3">
    <location>
        <begin position="261"/>
        <end position="295"/>
    </location>
</feature>
<evidence type="ECO:0000313" key="5">
    <source>
        <dbReference type="Proteomes" id="UP001497623"/>
    </source>
</evidence>
<feature type="disulfide bond" evidence="1">
    <location>
        <begin position="279"/>
        <end position="292"/>
    </location>
</feature>
<gene>
    <name evidence="4" type="ORF">MNOR_LOCUS38211</name>
</gene>
<protein>
    <recommendedName>
        <fullName evidence="3">ShKT domain-containing protein</fullName>
    </recommendedName>
</protein>
<evidence type="ECO:0000256" key="2">
    <source>
        <dbReference type="SAM" id="SignalP"/>
    </source>
</evidence>
<proteinExistence type="predicted"/>
<dbReference type="AlphaFoldDB" id="A0AAV2SJ85"/>
<evidence type="ECO:0000259" key="3">
    <source>
        <dbReference type="PROSITE" id="PS51670"/>
    </source>
</evidence>
<dbReference type="InterPro" id="IPR003582">
    <property type="entry name" value="ShKT_dom"/>
</dbReference>
<keyword evidence="5" id="KW-1185">Reference proteome</keyword>
<feature type="domain" description="ShKT" evidence="3">
    <location>
        <begin position="223"/>
        <end position="257"/>
    </location>
</feature>
<comment type="caution">
    <text evidence="1">Lacks conserved residue(s) required for the propagation of feature annotation.</text>
</comment>
<name>A0AAV2SJ85_MEGNR</name>
<dbReference type="Proteomes" id="UP001497623">
    <property type="component" value="Unassembled WGS sequence"/>
</dbReference>
<accession>A0AAV2SJ85</accession>
<feature type="signal peptide" evidence="2">
    <location>
        <begin position="1"/>
        <end position="21"/>
    </location>
</feature>
<comment type="caution">
    <text evidence="4">The sequence shown here is derived from an EMBL/GenBank/DDBJ whole genome shotgun (WGS) entry which is preliminary data.</text>
</comment>
<keyword evidence="1" id="KW-1015">Disulfide bond</keyword>
<feature type="disulfide bond" evidence="1">
    <location>
        <begin position="261"/>
        <end position="295"/>
    </location>
</feature>
<dbReference type="Pfam" id="PF01549">
    <property type="entry name" value="ShK"/>
    <property type="match status" value="2"/>
</dbReference>
<organism evidence="4 5">
    <name type="scientific">Meganyctiphanes norvegica</name>
    <name type="common">Northern krill</name>
    <name type="synonym">Thysanopoda norvegica</name>
    <dbReference type="NCBI Taxonomy" id="48144"/>
    <lineage>
        <taxon>Eukaryota</taxon>
        <taxon>Metazoa</taxon>
        <taxon>Ecdysozoa</taxon>
        <taxon>Arthropoda</taxon>
        <taxon>Crustacea</taxon>
        <taxon>Multicrustacea</taxon>
        <taxon>Malacostraca</taxon>
        <taxon>Eumalacostraca</taxon>
        <taxon>Eucarida</taxon>
        <taxon>Euphausiacea</taxon>
        <taxon>Euphausiidae</taxon>
        <taxon>Meganyctiphanes</taxon>
    </lineage>
</organism>
<sequence length="312" mass="35244">SHRLTMKLLLLTVSAIAVFNADSHGFAGGHKERNSLKRDMVPDSPNLPKNLEKLLYDGPGSDDIISQTSDLKQTPLSVLHGSQDRKLPAEVAQQIEKEYLKMTSTNGSYFDESKGQTKTTRQSEYIFFLNTIVFMDYGALYWDWHCEIWAGATAKLYLLPFVFDDFLNIADQATSEIEVIFNYSESKMSRTTQTTNLTILFLFFSCEDMSIFMLSSSNLYSHCIDKSLNCQSWEAAGYCDTSATWMPGKCPVSCNKCDSICIDKYSGCQDWAAKGACECNPDWMLSNCPVTCDQCDKNTFYHTVIINIHYIV</sequence>
<dbReference type="EMBL" id="CAXKWB010084517">
    <property type="protein sequence ID" value="CAL4209041.1"/>
    <property type="molecule type" value="Genomic_DNA"/>
</dbReference>
<dbReference type="SMART" id="SM00254">
    <property type="entry name" value="ShKT"/>
    <property type="match status" value="2"/>
</dbReference>
<reference evidence="4 5" key="1">
    <citation type="submission" date="2024-05" db="EMBL/GenBank/DDBJ databases">
        <authorList>
            <person name="Wallberg A."/>
        </authorList>
    </citation>
    <scope>NUCLEOTIDE SEQUENCE [LARGE SCALE GENOMIC DNA]</scope>
</reference>
<feature type="disulfide bond" evidence="1">
    <location>
        <begin position="223"/>
        <end position="257"/>
    </location>
</feature>
<feature type="chain" id="PRO_5043763569" description="ShKT domain-containing protein" evidence="2">
    <location>
        <begin position="22"/>
        <end position="312"/>
    </location>
</feature>
<dbReference type="Gene3D" id="1.10.10.1940">
    <property type="match status" value="1"/>
</dbReference>
<keyword evidence="2" id="KW-0732">Signal</keyword>
<feature type="non-terminal residue" evidence="4">
    <location>
        <position position="312"/>
    </location>
</feature>
<dbReference type="PROSITE" id="PS51670">
    <property type="entry name" value="SHKT"/>
    <property type="match status" value="2"/>
</dbReference>
<feature type="non-terminal residue" evidence="4">
    <location>
        <position position="1"/>
    </location>
</feature>